<dbReference type="CTD" id="9826844"/>
<dbReference type="GO" id="GO:0050660">
    <property type="term" value="F:flavin adenine dinucleotide binding"/>
    <property type="evidence" value="ECO:0007669"/>
    <property type="project" value="InterPro"/>
</dbReference>
<protein>
    <recommendedName>
        <fullName evidence="7">DRBM domain-containing protein</fullName>
    </recommendedName>
</protein>
<dbReference type="RefSeq" id="XP_003097711.2">
    <property type="nucleotide sequence ID" value="XM_003097663.2"/>
</dbReference>
<dbReference type="SMART" id="SM00358">
    <property type="entry name" value="DSRM"/>
    <property type="match status" value="1"/>
</dbReference>
<dbReference type="Pfam" id="PF01207">
    <property type="entry name" value="Dus"/>
    <property type="match status" value="1"/>
</dbReference>
<keyword evidence="6" id="KW-0694">RNA-binding</keyword>
<comment type="caution">
    <text evidence="8">The sequence shown here is derived from an EMBL/GenBank/DDBJ whole genome shotgun (WGS) entry which is preliminary data.</text>
</comment>
<dbReference type="AlphaFoldDB" id="A0A6A5HVB5"/>
<organism evidence="8 9">
    <name type="scientific">Caenorhabditis remanei</name>
    <name type="common">Caenorhabditis vulgaris</name>
    <dbReference type="NCBI Taxonomy" id="31234"/>
    <lineage>
        <taxon>Eukaryota</taxon>
        <taxon>Metazoa</taxon>
        <taxon>Ecdysozoa</taxon>
        <taxon>Nematoda</taxon>
        <taxon>Chromadorea</taxon>
        <taxon>Rhabditida</taxon>
        <taxon>Rhabditina</taxon>
        <taxon>Rhabditomorpha</taxon>
        <taxon>Rhabditoidea</taxon>
        <taxon>Rhabditidae</taxon>
        <taxon>Peloderinae</taxon>
        <taxon>Caenorhabditis</taxon>
    </lineage>
</organism>
<evidence type="ECO:0000259" key="7">
    <source>
        <dbReference type="PROSITE" id="PS50137"/>
    </source>
</evidence>
<feature type="domain" description="DRBM" evidence="7">
    <location>
        <begin position="359"/>
        <end position="425"/>
    </location>
</feature>
<name>A0A6A5HVB5_CAERE</name>
<evidence type="ECO:0000256" key="1">
    <source>
        <dbReference type="ARBA" id="ARBA00001917"/>
    </source>
</evidence>
<proteinExistence type="predicted"/>
<dbReference type="InterPro" id="IPR052582">
    <property type="entry name" value="tRNA-DUS-like"/>
</dbReference>
<gene>
    <name evidence="8" type="ORF">GCK72_001509</name>
</gene>
<dbReference type="EMBL" id="WUAV01000001">
    <property type="protein sequence ID" value="KAF1769692.1"/>
    <property type="molecule type" value="Genomic_DNA"/>
</dbReference>
<dbReference type="Gene3D" id="3.20.20.70">
    <property type="entry name" value="Aldolase class I"/>
    <property type="match status" value="1"/>
</dbReference>
<evidence type="ECO:0000313" key="9">
    <source>
        <dbReference type="Proteomes" id="UP000483820"/>
    </source>
</evidence>
<keyword evidence="5" id="KW-0560">Oxidoreductase</keyword>
<dbReference type="InterPro" id="IPR013785">
    <property type="entry name" value="Aldolase_TIM"/>
</dbReference>
<evidence type="ECO:0000256" key="2">
    <source>
        <dbReference type="ARBA" id="ARBA00022630"/>
    </source>
</evidence>
<dbReference type="GeneID" id="9826844"/>
<dbReference type="InterPro" id="IPR044463">
    <property type="entry name" value="DUS2_DSRM"/>
</dbReference>
<evidence type="ECO:0000256" key="5">
    <source>
        <dbReference type="ARBA" id="ARBA00023002"/>
    </source>
</evidence>
<sequence>MSELYSNKKILAPMVRAGRTPLRLLCLKYGADLCYTEEIVDKKLIESTRVINDALGTIDYRNGDDIILRLAPEEKGRCILQIGTNSGEKAAKIAEIVGDDVAGIDVNMGCPKPFSIHCGMGAALLTQTEKIIDILKSLKAAAKVPVTCKIRVLDNPEDTLKLVREIEICGVSALGVHGRRRDERQPDQCRIEEIREVSRTITTIPIIANGFSGEIEQFSDIEKWRSATETSSIMIARKALSTPSIFREDGVLDKFEDIENFLELACQYDESYTMTKYVVQRILGSDQEHDPRGKATVAAGSVLQICKAFGKEEVFNKWNEDRKKKQSKKRARVDDDGVYNIEVSFPLKRLKNSVGFSPTPKMVLHDYCVETKTPKATYEVTKRDDKRFIATATIGEKKFRSGIGQPNVRMAEQVAALAALHGMNIRNRLEGNWEED</sequence>
<dbReference type="Proteomes" id="UP000483820">
    <property type="component" value="Chromosome I"/>
</dbReference>
<reference evidence="8 9" key="1">
    <citation type="submission" date="2019-12" db="EMBL/GenBank/DDBJ databases">
        <title>Chromosome-level assembly of the Caenorhabditis remanei genome.</title>
        <authorList>
            <person name="Teterina A.A."/>
            <person name="Willis J.H."/>
            <person name="Phillips P.C."/>
        </authorList>
    </citation>
    <scope>NUCLEOTIDE SEQUENCE [LARGE SCALE GENOMIC DNA]</scope>
    <source>
        <strain evidence="8 9">PX506</strain>
        <tissue evidence="8">Whole organism</tissue>
    </source>
</reference>
<dbReference type="Gene3D" id="3.30.160.20">
    <property type="match status" value="1"/>
</dbReference>
<comment type="cofactor">
    <cofactor evidence="1">
        <name>FMN</name>
        <dbReference type="ChEBI" id="CHEBI:58210"/>
    </cofactor>
</comment>
<evidence type="ECO:0000313" key="8">
    <source>
        <dbReference type="EMBL" id="KAF1769692.1"/>
    </source>
</evidence>
<keyword evidence="2" id="KW-0285">Flavoprotein</keyword>
<dbReference type="SUPFAM" id="SSF54768">
    <property type="entry name" value="dsRNA-binding domain-like"/>
    <property type="match status" value="1"/>
</dbReference>
<dbReference type="SUPFAM" id="SSF51395">
    <property type="entry name" value="FMN-linked oxidoreductases"/>
    <property type="match status" value="1"/>
</dbReference>
<dbReference type="PROSITE" id="PS01136">
    <property type="entry name" value="UPF0034"/>
    <property type="match status" value="1"/>
</dbReference>
<dbReference type="PANTHER" id="PTHR45936:SF1">
    <property type="entry name" value="TRNA-DIHYDROURIDINE(20) SYNTHASE [NAD(P)+]-LIKE"/>
    <property type="match status" value="1"/>
</dbReference>
<keyword evidence="3" id="KW-0288">FMN</keyword>
<dbReference type="GO" id="GO:0005737">
    <property type="term" value="C:cytoplasm"/>
    <property type="evidence" value="ECO:0007669"/>
    <property type="project" value="TreeGrafter"/>
</dbReference>
<evidence type="ECO:0000256" key="4">
    <source>
        <dbReference type="ARBA" id="ARBA00022694"/>
    </source>
</evidence>
<dbReference type="InterPro" id="IPR018517">
    <property type="entry name" value="tRNA_hU_synthase_CS"/>
</dbReference>
<dbReference type="InterPro" id="IPR014720">
    <property type="entry name" value="dsRBD_dom"/>
</dbReference>
<evidence type="ECO:0000256" key="3">
    <source>
        <dbReference type="ARBA" id="ARBA00022643"/>
    </source>
</evidence>
<dbReference type="GO" id="GO:0017150">
    <property type="term" value="F:tRNA dihydrouridine synthase activity"/>
    <property type="evidence" value="ECO:0007669"/>
    <property type="project" value="InterPro"/>
</dbReference>
<accession>A0A6A5HVB5</accession>
<evidence type="ECO:0000256" key="6">
    <source>
        <dbReference type="PROSITE-ProRule" id="PRU00266"/>
    </source>
</evidence>
<dbReference type="CDD" id="cd19871">
    <property type="entry name" value="DSRM_DUS2L"/>
    <property type="match status" value="1"/>
</dbReference>
<dbReference type="InterPro" id="IPR035587">
    <property type="entry name" value="DUS-like_FMN-bd"/>
</dbReference>
<dbReference type="GO" id="GO:0000049">
    <property type="term" value="F:tRNA binding"/>
    <property type="evidence" value="ECO:0007669"/>
    <property type="project" value="InterPro"/>
</dbReference>
<dbReference type="KEGG" id="crq:GCK72_001509"/>
<keyword evidence="4" id="KW-0819">tRNA processing</keyword>
<dbReference type="Pfam" id="PF00035">
    <property type="entry name" value="dsrm"/>
    <property type="match status" value="1"/>
</dbReference>
<dbReference type="PROSITE" id="PS50137">
    <property type="entry name" value="DS_RBD"/>
    <property type="match status" value="1"/>
</dbReference>
<dbReference type="CDD" id="cd02801">
    <property type="entry name" value="DUS_like_FMN"/>
    <property type="match status" value="1"/>
</dbReference>
<dbReference type="PANTHER" id="PTHR45936">
    <property type="entry name" value="TRNA-DIHYDROURIDINE(20) SYNTHASE [NAD(P)+]-LIKE"/>
    <property type="match status" value="1"/>
</dbReference>